<sequence length="33" mass="4047">QAIGMKQKDYTKTLKKCDCYFRIMDLFQLKKLF</sequence>
<dbReference type="AlphaFoldDB" id="A0A381ZG36"/>
<evidence type="ECO:0000313" key="1">
    <source>
        <dbReference type="EMBL" id="SVA87703.1"/>
    </source>
</evidence>
<organism evidence="1">
    <name type="scientific">marine metagenome</name>
    <dbReference type="NCBI Taxonomy" id="408172"/>
    <lineage>
        <taxon>unclassified sequences</taxon>
        <taxon>metagenomes</taxon>
        <taxon>ecological metagenomes</taxon>
    </lineage>
</organism>
<name>A0A381ZG36_9ZZZZ</name>
<reference evidence="1" key="1">
    <citation type="submission" date="2018-05" db="EMBL/GenBank/DDBJ databases">
        <authorList>
            <person name="Lanie J.A."/>
            <person name="Ng W.-L."/>
            <person name="Kazmierczak K.M."/>
            <person name="Andrzejewski T.M."/>
            <person name="Davidsen T.M."/>
            <person name="Wayne K.J."/>
            <person name="Tettelin H."/>
            <person name="Glass J.I."/>
            <person name="Rusch D."/>
            <person name="Podicherti R."/>
            <person name="Tsui H.-C.T."/>
            <person name="Winkler M.E."/>
        </authorList>
    </citation>
    <scope>NUCLEOTIDE SEQUENCE</scope>
</reference>
<protein>
    <submittedName>
        <fullName evidence="1">Uncharacterized protein</fullName>
    </submittedName>
</protein>
<proteinExistence type="predicted"/>
<feature type="non-terminal residue" evidence="1">
    <location>
        <position position="1"/>
    </location>
</feature>
<gene>
    <name evidence="1" type="ORF">METZ01_LOCUS140557</name>
</gene>
<dbReference type="EMBL" id="UINC01021024">
    <property type="protein sequence ID" value="SVA87703.1"/>
    <property type="molecule type" value="Genomic_DNA"/>
</dbReference>
<accession>A0A381ZG36</accession>